<dbReference type="PANTHER" id="PTHR11786">
    <property type="entry name" value="N-HYDROXYARYLAMINE O-ACETYLTRANSFERASE"/>
    <property type="match status" value="1"/>
</dbReference>
<dbReference type="Gene3D" id="3.30.2140.20">
    <property type="match status" value="1"/>
</dbReference>
<reference evidence="3 4" key="1">
    <citation type="journal article" date="2017" name="PLoS Biol.">
        <title>The sea cucumber genome provides insights into morphological evolution and visceral regeneration.</title>
        <authorList>
            <person name="Zhang X."/>
            <person name="Sun L."/>
            <person name="Yuan J."/>
            <person name="Sun Y."/>
            <person name="Gao Y."/>
            <person name="Zhang L."/>
            <person name="Li S."/>
            <person name="Dai H."/>
            <person name="Hamel J.F."/>
            <person name="Liu C."/>
            <person name="Yu Y."/>
            <person name="Liu S."/>
            <person name="Lin W."/>
            <person name="Guo K."/>
            <person name="Jin S."/>
            <person name="Xu P."/>
            <person name="Storey K.B."/>
            <person name="Huan P."/>
            <person name="Zhang T."/>
            <person name="Zhou Y."/>
            <person name="Zhang J."/>
            <person name="Lin C."/>
            <person name="Li X."/>
            <person name="Xing L."/>
            <person name="Huo D."/>
            <person name="Sun M."/>
            <person name="Wang L."/>
            <person name="Mercier A."/>
            <person name="Li F."/>
            <person name="Yang H."/>
            <person name="Xiang J."/>
        </authorList>
    </citation>
    <scope>NUCLEOTIDE SEQUENCE [LARGE SCALE GENOMIC DNA]</scope>
    <source>
        <strain evidence="3">Shaxun</strain>
        <tissue evidence="3">Muscle</tissue>
    </source>
</reference>
<sequence>MGLTPEEANYFVTEVLQVGPVLEKERLSLLDDIIEAFQREIPFQNITACGTAPEKRHLPSWLEIKNDVFAKVGGLCLHLHVFLKELLTALGYDVYYAKATVRAPFDHIGLVAVNVSFVGSKHLVEAAGFPTFQAIPLDFEGFSEIYHRSFLRQKFEMRAGTVTWYHEARYEALPFSKYEMTDDGFYKFAEYDINTPYTFDPFKPYLENVSPLRLFVRSRVSKSDKVCWTKTRCDKASVSALRGRMQRYEADPNREL</sequence>
<dbReference type="SUPFAM" id="SSF54001">
    <property type="entry name" value="Cysteine proteinases"/>
    <property type="match status" value="1"/>
</dbReference>
<comment type="caution">
    <text evidence="3">The sequence shown here is derived from an EMBL/GenBank/DDBJ whole genome shotgun (WGS) entry which is preliminary data.</text>
</comment>
<comment type="similarity">
    <text evidence="1">Belongs to the arylamine N-acetyltransferase family.</text>
</comment>
<dbReference type="Proteomes" id="UP000230750">
    <property type="component" value="Unassembled WGS sequence"/>
</dbReference>
<dbReference type="EMBL" id="MRZV01001136">
    <property type="protein sequence ID" value="PIK40317.1"/>
    <property type="molecule type" value="Genomic_DNA"/>
</dbReference>
<gene>
    <name evidence="3" type="ORF">BSL78_22845</name>
</gene>
<dbReference type="PANTHER" id="PTHR11786:SF0">
    <property type="entry name" value="ARYLAMINE N-ACETYLTRANSFERASE 4-RELATED"/>
    <property type="match status" value="1"/>
</dbReference>
<dbReference type="Pfam" id="PF00797">
    <property type="entry name" value="Acetyltransf_2"/>
    <property type="match status" value="1"/>
</dbReference>
<proteinExistence type="inferred from homology"/>
<dbReference type="OrthoDB" id="10260017at2759"/>
<dbReference type="AlphaFoldDB" id="A0A2G8JX15"/>
<protein>
    <recommendedName>
        <fullName evidence="2">arylamine N-acetyltransferase</fullName>
        <ecNumber evidence="2">2.3.1.5</ecNumber>
    </recommendedName>
</protein>
<evidence type="ECO:0000313" key="3">
    <source>
        <dbReference type="EMBL" id="PIK40317.1"/>
    </source>
</evidence>
<organism evidence="3 4">
    <name type="scientific">Stichopus japonicus</name>
    <name type="common">Sea cucumber</name>
    <dbReference type="NCBI Taxonomy" id="307972"/>
    <lineage>
        <taxon>Eukaryota</taxon>
        <taxon>Metazoa</taxon>
        <taxon>Echinodermata</taxon>
        <taxon>Eleutherozoa</taxon>
        <taxon>Echinozoa</taxon>
        <taxon>Holothuroidea</taxon>
        <taxon>Aspidochirotacea</taxon>
        <taxon>Aspidochirotida</taxon>
        <taxon>Stichopodidae</taxon>
        <taxon>Apostichopus</taxon>
    </lineage>
</organism>
<accession>A0A2G8JX15</accession>
<dbReference type="GO" id="GO:0004060">
    <property type="term" value="F:arylamine N-acetyltransferase activity"/>
    <property type="evidence" value="ECO:0007669"/>
    <property type="project" value="UniProtKB-EC"/>
</dbReference>
<dbReference type="InterPro" id="IPR001447">
    <property type="entry name" value="Arylamine_N-AcTrfase"/>
</dbReference>
<name>A0A2G8JX15_STIJA</name>
<evidence type="ECO:0000256" key="1">
    <source>
        <dbReference type="ARBA" id="ARBA00006547"/>
    </source>
</evidence>
<dbReference type="InterPro" id="IPR038765">
    <property type="entry name" value="Papain-like_cys_pep_sf"/>
</dbReference>
<evidence type="ECO:0000313" key="4">
    <source>
        <dbReference type="Proteomes" id="UP000230750"/>
    </source>
</evidence>
<evidence type="ECO:0000256" key="2">
    <source>
        <dbReference type="ARBA" id="ARBA00012701"/>
    </source>
</evidence>
<dbReference type="EC" id="2.3.1.5" evidence="2"/>
<keyword evidence="4" id="KW-1185">Reference proteome</keyword>
<dbReference type="InterPro" id="IPR053710">
    <property type="entry name" value="Arylamine_NAT_domain_sf"/>
</dbReference>